<name>A0AAP1R5L5_ECOLX</name>
<feature type="non-terminal residue" evidence="1">
    <location>
        <position position="1"/>
    </location>
</feature>
<dbReference type="AlphaFoldDB" id="A0AAP1R5L5"/>
<reference evidence="1" key="1">
    <citation type="submission" date="2020-09" db="EMBL/GenBank/DDBJ databases">
        <title>Emerging polyconal dissemination of OXA-244-producing E. coli in France.</title>
        <authorList>
            <person name="Emeraud C."/>
            <person name="Girlich D."/>
            <person name="Bonnin R.A."/>
            <person name="Jousset A.B."/>
            <person name="Naas T."/>
            <person name="Dortet L."/>
        </authorList>
    </citation>
    <scope>NUCLEOTIDE SEQUENCE</scope>
    <source>
        <strain evidence="1">225E3</strain>
    </source>
</reference>
<evidence type="ECO:0000313" key="2">
    <source>
        <dbReference type="Proteomes" id="UP000640866"/>
    </source>
</evidence>
<accession>A0AAP1R5L5</accession>
<protein>
    <submittedName>
        <fullName evidence="1">Uncharacterized protein</fullName>
    </submittedName>
</protein>
<organism evidence="1 2">
    <name type="scientific">Escherichia coli</name>
    <dbReference type="NCBI Taxonomy" id="562"/>
    <lineage>
        <taxon>Bacteria</taxon>
        <taxon>Pseudomonadati</taxon>
        <taxon>Pseudomonadota</taxon>
        <taxon>Gammaproteobacteria</taxon>
        <taxon>Enterobacterales</taxon>
        <taxon>Enterobacteriaceae</taxon>
        <taxon>Escherichia</taxon>
    </lineage>
</organism>
<gene>
    <name evidence="1" type="ORF">IH772_11830</name>
</gene>
<comment type="caution">
    <text evidence="1">The sequence shown here is derived from an EMBL/GenBank/DDBJ whole genome shotgun (WGS) entry which is preliminary data.</text>
</comment>
<proteinExistence type="predicted"/>
<dbReference type="EMBL" id="JACZOI010000029">
    <property type="protein sequence ID" value="MBE0977970.1"/>
    <property type="molecule type" value="Genomic_DNA"/>
</dbReference>
<evidence type="ECO:0000313" key="1">
    <source>
        <dbReference type="EMBL" id="MBE0977970.1"/>
    </source>
</evidence>
<sequence>YRGKSTRWPEYGCKRLYKWMMSQKNPVIGINPDANHRYSVAWLPVFAAAVASGNASFESVFDRKPGAVFFLRQVRDFDSRWFKAIFQFSLLRYVAKK</sequence>
<dbReference type="Proteomes" id="UP000640866">
    <property type="component" value="Unassembled WGS sequence"/>
</dbReference>